<evidence type="ECO:0000313" key="5">
    <source>
        <dbReference type="EMBL" id="MBN7771867.1"/>
    </source>
</evidence>
<dbReference type="Gene3D" id="3.30.70.20">
    <property type="match status" value="1"/>
</dbReference>
<keyword evidence="3" id="KW-0411">Iron-sulfur</keyword>
<name>A0A939IGG3_CLOAM</name>
<sequence>MIYYFSATGNSKVAAERLAEKTGEECLSISELLKEGKYCYSAHENERIGFVFPTYFYGVPTVVIDFIEKLELQNIQGSYFYLVLTCGGSTGEAGNAFERMLAQKGYVLSAQYSVKMPDNYVPIFKIPAPEKLEELNRQADQQIEDVCEQVVRRTAGDRNKLKGFASAPMTKFLYPLYEKGRKTKKFYVTEVCSHCGLCQAVCPCQAIQMAEGKPHWTKERCSLCLGCLHRCPVAAIQYGKSTEKKGRYLHPKAHL</sequence>
<dbReference type="EMBL" id="JAFJZZ010000001">
    <property type="protein sequence ID" value="MBN7771867.1"/>
    <property type="molecule type" value="Genomic_DNA"/>
</dbReference>
<proteinExistence type="predicted"/>
<dbReference type="InterPro" id="IPR047964">
    <property type="entry name" value="EFR1-like"/>
</dbReference>
<evidence type="ECO:0000256" key="1">
    <source>
        <dbReference type="ARBA" id="ARBA00022723"/>
    </source>
</evidence>
<dbReference type="SUPFAM" id="SSF52218">
    <property type="entry name" value="Flavoproteins"/>
    <property type="match status" value="1"/>
</dbReference>
<dbReference type="InterPro" id="IPR029039">
    <property type="entry name" value="Flavoprotein-like_sf"/>
</dbReference>
<dbReference type="GO" id="GO:0051536">
    <property type="term" value="F:iron-sulfur cluster binding"/>
    <property type="evidence" value="ECO:0007669"/>
    <property type="project" value="UniProtKB-KW"/>
</dbReference>
<keyword evidence="2" id="KW-0408">Iron</keyword>
<evidence type="ECO:0000313" key="6">
    <source>
        <dbReference type="Proteomes" id="UP000664545"/>
    </source>
</evidence>
<dbReference type="Proteomes" id="UP000664545">
    <property type="component" value="Unassembled WGS sequence"/>
</dbReference>
<evidence type="ECO:0000256" key="2">
    <source>
        <dbReference type="ARBA" id="ARBA00023004"/>
    </source>
</evidence>
<dbReference type="PROSITE" id="PS00198">
    <property type="entry name" value="4FE4S_FER_1"/>
    <property type="match status" value="2"/>
</dbReference>
<feature type="domain" description="4Fe-4S ferredoxin-type" evidence="4">
    <location>
        <begin position="213"/>
        <end position="241"/>
    </location>
</feature>
<organism evidence="5 6">
    <name type="scientific">Clostridium aminobutyricum</name>
    <dbReference type="NCBI Taxonomy" id="33953"/>
    <lineage>
        <taxon>Bacteria</taxon>
        <taxon>Bacillati</taxon>
        <taxon>Bacillota</taxon>
        <taxon>Clostridia</taxon>
        <taxon>Eubacteriales</taxon>
        <taxon>Clostridiaceae</taxon>
        <taxon>Clostridium</taxon>
    </lineage>
</organism>
<keyword evidence="6" id="KW-1185">Reference proteome</keyword>
<dbReference type="InterPro" id="IPR017900">
    <property type="entry name" value="4Fe4S_Fe_S_CS"/>
</dbReference>
<comment type="caution">
    <text evidence="5">The sequence shown here is derived from an EMBL/GenBank/DDBJ whole genome shotgun (WGS) entry which is preliminary data.</text>
</comment>
<protein>
    <submittedName>
        <fullName evidence="5">EFR1 family ferrodoxin</fullName>
    </submittedName>
</protein>
<dbReference type="PROSITE" id="PS51379">
    <property type="entry name" value="4FE4S_FER_2"/>
    <property type="match status" value="2"/>
</dbReference>
<keyword evidence="1" id="KW-0479">Metal-binding</keyword>
<dbReference type="GO" id="GO:0046872">
    <property type="term" value="F:metal ion binding"/>
    <property type="evidence" value="ECO:0007669"/>
    <property type="project" value="UniProtKB-KW"/>
</dbReference>
<reference evidence="5" key="1">
    <citation type="submission" date="2021-02" db="EMBL/GenBank/DDBJ databases">
        <title>Abyssanaerobacter marinus gen.nov., sp., nov, anaerobic bacterium isolated from the Onnuri vent field of Indian Ocean and suggestion of Mogibacteriaceae fam. nov., and proposal of reclassification of ambiguous this family's genus member.</title>
        <authorList>
            <person name="Kim Y.J."/>
            <person name="Yang J.-A."/>
        </authorList>
    </citation>
    <scope>NUCLEOTIDE SEQUENCE</scope>
    <source>
        <strain evidence="5">DSM 2634</strain>
    </source>
</reference>
<dbReference type="InterPro" id="IPR017896">
    <property type="entry name" value="4Fe4S_Fe-S-bd"/>
</dbReference>
<evidence type="ECO:0000256" key="3">
    <source>
        <dbReference type="ARBA" id="ARBA00023014"/>
    </source>
</evidence>
<dbReference type="NCBIfam" id="NF038196">
    <property type="entry name" value="ferrodoxin_EFR1"/>
    <property type="match status" value="1"/>
</dbReference>
<dbReference type="RefSeq" id="WP_206580656.1">
    <property type="nucleotide sequence ID" value="NZ_JAFJZZ010000001.1"/>
</dbReference>
<dbReference type="Gene3D" id="3.40.50.360">
    <property type="match status" value="1"/>
</dbReference>
<dbReference type="SUPFAM" id="SSF54862">
    <property type="entry name" value="4Fe-4S ferredoxins"/>
    <property type="match status" value="1"/>
</dbReference>
<accession>A0A939IGG3</accession>
<dbReference type="AlphaFoldDB" id="A0A939IGG3"/>
<gene>
    <name evidence="5" type="ORF">JYB65_00640</name>
</gene>
<feature type="domain" description="4Fe-4S ferredoxin-type" evidence="4">
    <location>
        <begin position="183"/>
        <end position="212"/>
    </location>
</feature>
<evidence type="ECO:0000259" key="4">
    <source>
        <dbReference type="PROSITE" id="PS51379"/>
    </source>
</evidence>